<dbReference type="Proteomes" id="UP000030661">
    <property type="component" value="Unassembled WGS sequence"/>
</dbReference>
<evidence type="ECO:0000256" key="5">
    <source>
        <dbReference type="ARBA" id="ARBA00023002"/>
    </source>
</evidence>
<dbReference type="PANTHER" id="PTHR43159:SF2">
    <property type="entry name" value="ENOYL-[ACYL-CARRIER-PROTEIN] REDUCTASE [NADH], CHLOROPLASTIC"/>
    <property type="match status" value="1"/>
</dbReference>
<dbReference type="STRING" id="1499967.U27_03253"/>
<proteinExistence type="inferred from homology"/>
<dbReference type="SUPFAM" id="SSF51735">
    <property type="entry name" value="NAD(P)-binding Rossmann-fold domains"/>
    <property type="match status" value="1"/>
</dbReference>
<dbReference type="InterPro" id="IPR014358">
    <property type="entry name" value="Enoyl-ACP_Rdtase_NADH"/>
</dbReference>
<evidence type="ECO:0000256" key="10">
    <source>
        <dbReference type="PIRSR" id="PIRSR000094-3"/>
    </source>
</evidence>
<dbReference type="Gene3D" id="3.40.50.720">
    <property type="entry name" value="NAD(P)-binding Rossmann-like Domain"/>
    <property type="match status" value="1"/>
</dbReference>
<dbReference type="HOGENOM" id="CLU_010194_10_1_0"/>
<organism evidence="11">
    <name type="scientific">Vecturithrix granuli</name>
    <dbReference type="NCBI Taxonomy" id="1499967"/>
    <lineage>
        <taxon>Bacteria</taxon>
        <taxon>Candidatus Moduliflexota</taxon>
        <taxon>Candidatus Vecturitrichia</taxon>
        <taxon>Candidatus Vecturitrichales</taxon>
        <taxon>Candidatus Vecturitrichaceae</taxon>
        <taxon>Candidatus Vecturithrix</taxon>
    </lineage>
</organism>
<keyword evidence="4" id="KW-0276">Fatty acid metabolism</keyword>
<keyword evidence="6" id="KW-0443">Lipid metabolism</keyword>
<evidence type="ECO:0000256" key="9">
    <source>
        <dbReference type="PIRSR" id="PIRSR000094-1"/>
    </source>
</evidence>
<feature type="binding site" evidence="10">
    <location>
        <position position="168"/>
    </location>
    <ligand>
        <name>NAD(+)</name>
        <dbReference type="ChEBI" id="CHEBI:57540"/>
    </ligand>
</feature>
<keyword evidence="5 8" id="KW-0560">Oxidoreductase</keyword>
<dbReference type="PANTHER" id="PTHR43159">
    <property type="entry name" value="ENOYL-[ACYL-CARRIER-PROTEIN] REDUCTASE"/>
    <property type="match status" value="1"/>
</dbReference>
<evidence type="ECO:0000256" key="6">
    <source>
        <dbReference type="ARBA" id="ARBA00023098"/>
    </source>
</evidence>
<dbReference type="InterPro" id="IPR036291">
    <property type="entry name" value="NAD(P)-bd_dom_sf"/>
</dbReference>
<comment type="pathway">
    <text evidence="1">Lipid metabolism.</text>
</comment>
<evidence type="ECO:0000256" key="1">
    <source>
        <dbReference type="ARBA" id="ARBA00005189"/>
    </source>
</evidence>
<dbReference type="Pfam" id="PF13561">
    <property type="entry name" value="adh_short_C2"/>
    <property type="match status" value="1"/>
</dbReference>
<dbReference type="GO" id="GO:0004318">
    <property type="term" value="F:enoyl-[acyl-carrier-protein] reductase (NADH) activity"/>
    <property type="evidence" value="ECO:0007669"/>
    <property type="project" value="UniProtKB-EC"/>
</dbReference>
<evidence type="ECO:0000256" key="2">
    <source>
        <dbReference type="ARBA" id="ARBA00009233"/>
    </source>
</evidence>
<comment type="similarity">
    <text evidence="2 8">Belongs to the short-chain dehydrogenases/reductases (SDR) family. FabI subfamily.</text>
</comment>
<protein>
    <recommendedName>
        <fullName evidence="8">Enoyl-[acyl-carrier-protein] reductase [NADH]</fullName>
        <ecNumber evidence="8">1.3.1.9</ecNumber>
    </recommendedName>
</protein>
<feature type="binding site" evidence="10">
    <location>
        <position position="98"/>
    </location>
    <ligand>
        <name>NAD(+)</name>
        <dbReference type="ChEBI" id="CHEBI:57540"/>
    </ligand>
</feature>
<comment type="catalytic activity">
    <reaction evidence="8">
        <text>a 2,3-saturated acyl-[ACP] + NAD(+) = a (2E)-enoyl-[ACP] + NADH + H(+)</text>
        <dbReference type="Rhea" id="RHEA:10240"/>
        <dbReference type="Rhea" id="RHEA-COMP:9925"/>
        <dbReference type="Rhea" id="RHEA-COMP:9926"/>
        <dbReference type="ChEBI" id="CHEBI:15378"/>
        <dbReference type="ChEBI" id="CHEBI:57540"/>
        <dbReference type="ChEBI" id="CHEBI:57945"/>
        <dbReference type="ChEBI" id="CHEBI:78784"/>
        <dbReference type="ChEBI" id="CHEBI:78785"/>
        <dbReference type="EC" id="1.3.1.9"/>
    </reaction>
</comment>
<dbReference type="PIRSF" id="PIRSF000094">
    <property type="entry name" value="Enoyl-ACP_rdct"/>
    <property type="match status" value="1"/>
</dbReference>
<accession>A0A081BVD6</accession>
<evidence type="ECO:0000256" key="8">
    <source>
        <dbReference type="PIRNR" id="PIRNR000094"/>
    </source>
</evidence>
<name>A0A081BVD6_VECG1</name>
<dbReference type="EC" id="1.3.1.9" evidence="8"/>
<feature type="binding site" evidence="10">
    <location>
        <begin position="70"/>
        <end position="71"/>
    </location>
    <ligand>
        <name>NAD(+)</name>
        <dbReference type="ChEBI" id="CHEBI:57540"/>
    </ligand>
</feature>
<evidence type="ECO:0000313" key="12">
    <source>
        <dbReference type="Proteomes" id="UP000030661"/>
    </source>
</evidence>
<evidence type="ECO:0000256" key="4">
    <source>
        <dbReference type="ARBA" id="ARBA00022832"/>
    </source>
</evidence>
<evidence type="ECO:0000256" key="7">
    <source>
        <dbReference type="ARBA" id="ARBA00023160"/>
    </source>
</evidence>
<keyword evidence="7 8" id="KW-0275">Fatty acid biosynthesis</keyword>
<sequence length="279" mass="30698">MARKYYGLLEGKKGVIFGALNEQSLAWQIALQVYGEGGQFILTNAPIAMRFASLDVLSYQCGNASVVAADVTKDEDLQQLFTEAQSRFGGIDFIVHSVGRSENIRKKTPYENLRYEWYLKTLDISAISLHRMILHALPVLNDGASIVALTYIGSHRIFSEYNDMSDAKALLEAIARNFGARLGERKIRVNTVSQSPTHTTAGNGIAGFDALYEFADKLSPLGNANAEECADYVVTLLSDLTSKVTLQNLYHDGGFSQMGMNERVMRLMELSASAAQPQP</sequence>
<dbReference type="AlphaFoldDB" id="A0A081BVD6"/>
<keyword evidence="12" id="KW-1185">Reference proteome</keyword>
<evidence type="ECO:0000313" key="11">
    <source>
        <dbReference type="EMBL" id="GAK56291.1"/>
    </source>
</evidence>
<feature type="active site" description="Proton acceptor" evidence="9">
    <location>
        <position position="161"/>
    </location>
</feature>
<dbReference type="EMBL" id="DF820464">
    <property type="protein sequence ID" value="GAK56291.1"/>
    <property type="molecule type" value="Genomic_DNA"/>
</dbReference>
<evidence type="ECO:0000256" key="3">
    <source>
        <dbReference type="ARBA" id="ARBA00022516"/>
    </source>
</evidence>
<keyword evidence="8 10" id="KW-0520">NAD</keyword>
<dbReference type="CDD" id="cd05372">
    <property type="entry name" value="ENR_SDR"/>
    <property type="match status" value="1"/>
</dbReference>
<feature type="active site" description="Proton acceptor" evidence="9">
    <location>
        <position position="151"/>
    </location>
</feature>
<feature type="binding site" evidence="10">
    <location>
        <position position="18"/>
    </location>
    <ligand>
        <name>NAD(+)</name>
        <dbReference type="ChEBI" id="CHEBI:57540"/>
    </ligand>
</feature>
<dbReference type="InterPro" id="IPR002347">
    <property type="entry name" value="SDR_fam"/>
</dbReference>
<keyword evidence="3 8" id="KW-0444">Lipid biosynthesis</keyword>
<dbReference type="GO" id="GO:0006633">
    <property type="term" value="P:fatty acid biosynthetic process"/>
    <property type="evidence" value="ECO:0007669"/>
    <property type="project" value="UniProtKB-KW"/>
</dbReference>
<reference evidence="11" key="1">
    <citation type="journal article" date="2015" name="PeerJ">
        <title>First genomic representation of candidate bacterial phylum KSB3 points to enhanced environmental sensing as a trigger of wastewater bulking.</title>
        <authorList>
            <person name="Sekiguchi Y."/>
            <person name="Ohashi A."/>
            <person name="Parks D.H."/>
            <person name="Yamauchi T."/>
            <person name="Tyson G.W."/>
            <person name="Hugenholtz P."/>
        </authorList>
    </citation>
    <scope>NUCLEOTIDE SEQUENCE [LARGE SCALE GENOMIC DNA]</scope>
</reference>
<dbReference type="eggNOG" id="COG0623">
    <property type="taxonomic scope" value="Bacteria"/>
</dbReference>
<gene>
    <name evidence="11" type="ORF">U27_03253</name>
</gene>